<evidence type="ECO:0000256" key="1">
    <source>
        <dbReference type="SAM" id="MobiDB-lite"/>
    </source>
</evidence>
<protein>
    <submittedName>
        <fullName evidence="2">Uncharacterized protein</fullName>
    </submittedName>
</protein>
<dbReference type="EMBL" id="OZ034819">
    <property type="protein sequence ID" value="CAL1394174.1"/>
    <property type="molecule type" value="Genomic_DNA"/>
</dbReference>
<name>A0AAV2F7H9_9ROSI</name>
<keyword evidence="3" id="KW-1185">Reference proteome</keyword>
<dbReference type="AlphaFoldDB" id="A0AAV2F7H9"/>
<proteinExistence type="predicted"/>
<feature type="region of interest" description="Disordered" evidence="1">
    <location>
        <begin position="17"/>
        <end position="41"/>
    </location>
</feature>
<evidence type="ECO:0000313" key="3">
    <source>
        <dbReference type="Proteomes" id="UP001497516"/>
    </source>
</evidence>
<dbReference type="Proteomes" id="UP001497516">
    <property type="component" value="Chromosome 6"/>
</dbReference>
<reference evidence="2 3" key="1">
    <citation type="submission" date="2024-04" db="EMBL/GenBank/DDBJ databases">
        <authorList>
            <person name="Fracassetti M."/>
        </authorList>
    </citation>
    <scope>NUCLEOTIDE SEQUENCE [LARGE SCALE GENOMIC DNA]</scope>
</reference>
<evidence type="ECO:0000313" key="2">
    <source>
        <dbReference type="EMBL" id="CAL1394174.1"/>
    </source>
</evidence>
<sequence length="113" mass="12287">MGKKLWPKEIAATSCSAPLPSNSAAELNHGEGSRSGGRRRSSLHRGWGLLLVKGREEEDMGRALDGLRLSPFGLERSGGRWPLVGEEKRTTKCGLERRAAACWLLGFASGLRE</sequence>
<gene>
    <name evidence="2" type="ORF">LTRI10_LOCUS34693</name>
</gene>
<accession>A0AAV2F7H9</accession>
<organism evidence="2 3">
    <name type="scientific">Linum trigynum</name>
    <dbReference type="NCBI Taxonomy" id="586398"/>
    <lineage>
        <taxon>Eukaryota</taxon>
        <taxon>Viridiplantae</taxon>
        <taxon>Streptophyta</taxon>
        <taxon>Embryophyta</taxon>
        <taxon>Tracheophyta</taxon>
        <taxon>Spermatophyta</taxon>
        <taxon>Magnoliopsida</taxon>
        <taxon>eudicotyledons</taxon>
        <taxon>Gunneridae</taxon>
        <taxon>Pentapetalae</taxon>
        <taxon>rosids</taxon>
        <taxon>fabids</taxon>
        <taxon>Malpighiales</taxon>
        <taxon>Linaceae</taxon>
        <taxon>Linum</taxon>
    </lineage>
</organism>